<evidence type="ECO:0000313" key="1">
    <source>
        <dbReference type="EMBL" id="PKZ62843.1"/>
    </source>
</evidence>
<organism evidence="1 2">
    <name type="scientific">Gordonia terrae</name>
    <dbReference type="NCBI Taxonomy" id="2055"/>
    <lineage>
        <taxon>Bacteria</taxon>
        <taxon>Bacillati</taxon>
        <taxon>Actinomycetota</taxon>
        <taxon>Actinomycetes</taxon>
        <taxon>Mycobacteriales</taxon>
        <taxon>Gordoniaceae</taxon>
        <taxon>Gordonia</taxon>
    </lineage>
</organism>
<sequence length="70" mass="7697">MHQCSTLIEQASGYLAADHTIRRITPTARANAAAAILAHYPPTSAFDDGFRQRLFEFAPPMASVDHRKGQ</sequence>
<gene>
    <name evidence="1" type="ORF">CYJ73_24905</name>
</gene>
<dbReference type="AlphaFoldDB" id="A0A2I1R137"/>
<proteinExistence type="predicted"/>
<name>A0A2I1R137_9ACTN</name>
<comment type="caution">
    <text evidence="1">The sequence shown here is derived from an EMBL/GenBank/DDBJ whole genome shotgun (WGS) entry which is preliminary data.</text>
</comment>
<reference evidence="1 2" key="1">
    <citation type="submission" date="2017-12" db="EMBL/GenBank/DDBJ databases">
        <title>Phylogenetic diversity of female urinary microbiome.</title>
        <authorList>
            <person name="Thomas-White K."/>
            <person name="Wolfe A.J."/>
        </authorList>
    </citation>
    <scope>NUCLEOTIDE SEQUENCE [LARGE SCALE GENOMIC DNA]</scope>
    <source>
        <strain evidence="1 2">UMB0777</strain>
    </source>
</reference>
<accession>A0A2I1R137</accession>
<dbReference type="Proteomes" id="UP000234662">
    <property type="component" value="Unassembled WGS sequence"/>
</dbReference>
<dbReference type="EMBL" id="PKJC01000042">
    <property type="protein sequence ID" value="PKZ62843.1"/>
    <property type="molecule type" value="Genomic_DNA"/>
</dbReference>
<protein>
    <submittedName>
        <fullName evidence="1">Uncharacterized protein</fullName>
    </submittedName>
</protein>
<evidence type="ECO:0000313" key="2">
    <source>
        <dbReference type="Proteomes" id="UP000234662"/>
    </source>
</evidence>